<evidence type="ECO:0000313" key="2">
    <source>
        <dbReference type="Proteomes" id="UP001165302"/>
    </source>
</evidence>
<keyword evidence="2" id="KW-1185">Reference proteome</keyword>
<comment type="caution">
    <text evidence="1">The sequence shown here is derived from an EMBL/GenBank/DDBJ whole genome shotgun (WGS) entry which is preliminary data.</text>
</comment>
<dbReference type="InterPro" id="IPR024302">
    <property type="entry name" value="SusD-like"/>
</dbReference>
<dbReference type="Pfam" id="PF12741">
    <property type="entry name" value="SusD-like"/>
    <property type="match status" value="1"/>
</dbReference>
<keyword evidence="1" id="KW-0449">Lipoprotein</keyword>
<reference evidence="1" key="1">
    <citation type="submission" date="2020-10" db="EMBL/GenBank/DDBJ databases">
        <authorList>
            <person name="Lu T."/>
            <person name="Wang Q."/>
            <person name="Han X."/>
        </authorList>
    </citation>
    <scope>NUCLEOTIDE SEQUENCE</scope>
    <source>
        <strain evidence="1">WQ 366</strain>
    </source>
</reference>
<dbReference type="EMBL" id="JADEYP010000014">
    <property type="protein sequence ID" value="MCA5005321.1"/>
    <property type="molecule type" value="Genomic_DNA"/>
</dbReference>
<dbReference type="SUPFAM" id="SSF48452">
    <property type="entry name" value="TPR-like"/>
    <property type="match status" value="1"/>
</dbReference>
<proteinExistence type="predicted"/>
<organism evidence="1 2">
    <name type="scientific">Sphingobacterium bovistauri</name>
    <dbReference type="NCBI Taxonomy" id="2781959"/>
    <lineage>
        <taxon>Bacteria</taxon>
        <taxon>Pseudomonadati</taxon>
        <taxon>Bacteroidota</taxon>
        <taxon>Sphingobacteriia</taxon>
        <taxon>Sphingobacteriales</taxon>
        <taxon>Sphingobacteriaceae</taxon>
        <taxon>Sphingobacterium</taxon>
    </lineage>
</organism>
<name>A0ABS7Z7C6_9SPHI</name>
<gene>
    <name evidence="1" type="ORF">IPZ78_09165</name>
</gene>
<sequence>MKRSKLNILKYSILAFVVIHTTSCTKDFAEENRNPYAATEEEMNRLPKGGAQLLALQKLIVPEQENSYQMILDLGINGYAGYTTQWMDFRSDYPVYNPRNAWVDYIYDDTFPKIYSSYFDIYRLTKGDKKELPLALATILRVAISHNFTDIFGPVPYSKMKAGNLNTDYDSQEEVYKAMCEDLKESVLTLKAVDINNRQYESFDLIYDGDMSKWVKYANSLLLRMSIRMASKLPTLAKEYAEFAVQNGVITSNSDNAQLPTIDNPLFKVTHNWGNSAINAEITEYMNAFSDPRREKYFTAVSNRTAGRQYFGVRNGTVAPTTYNLANYSKPNITQNSPICWITASEVAFLKAEGVLNGWSMGGAAGDLYTQGVNLSCEQWGASPGTYLQNTAKRGSLTDQLTTAMNVNFSSQITVSWADAGGDKEKQLSKIITQKWIALYPYGAVEAWSEWRRTGYPNMIPAAANNSGGAVSNITQVGGKDVGGMRRLPYSTKESTTSPAVMQKALTLLGGSDNGGTNLWWSK</sequence>
<accession>A0ABS7Z7C6</accession>
<dbReference type="InterPro" id="IPR011990">
    <property type="entry name" value="TPR-like_helical_dom_sf"/>
</dbReference>
<dbReference type="Gene3D" id="1.25.40.390">
    <property type="match status" value="1"/>
</dbReference>
<evidence type="ECO:0000313" key="1">
    <source>
        <dbReference type="EMBL" id="MCA5005321.1"/>
    </source>
</evidence>
<protein>
    <submittedName>
        <fullName evidence="1">SusD/RagB family nutrient-binding outer membrane lipoprotein</fullName>
    </submittedName>
</protein>
<dbReference type="Proteomes" id="UP001165302">
    <property type="component" value="Unassembled WGS sequence"/>
</dbReference>
<dbReference type="RefSeq" id="WP_225552941.1">
    <property type="nucleotide sequence ID" value="NZ_JADEYP010000014.1"/>
</dbReference>